<proteinExistence type="predicted"/>
<reference evidence="4 5" key="1">
    <citation type="journal article" date="2015" name="BMC Genomics">
        <title>Insights from the genome of Ophiocordyceps polyrhachis-furcata to pathogenicity and host specificity in insect fungi.</title>
        <authorList>
            <person name="Wichadakul D."/>
            <person name="Kobmoo N."/>
            <person name="Ingsriswang S."/>
            <person name="Tangphatsornruang S."/>
            <person name="Chantasingh D."/>
            <person name="Luangsa-ard J.J."/>
            <person name="Eurwilaichitr L."/>
        </authorList>
    </citation>
    <scope>NUCLEOTIDE SEQUENCE [LARGE SCALE GENOMIC DNA]</scope>
    <source>
        <strain evidence="4 5">BCC 54312</strain>
    </source>
</reference>
<evidence type="ECO:0000256" key="1">
    <source>
        <dbReference type="SAM" id="Coils"/>
    </source>
</evidence>
<feature type="compositionally biased region" description="Basic and acidic residues" evidence="2">
    <location>
        <begin position="311"/>
        <end position="335"/>
    </location>
</feature>
<feature type="coiled-coil region" evidence="1">
    <location>
        <begin position="145"/>
        <end position="172"/>
    </location>
</feature>
<protein>
    <submittedName>
        <fullName evidence="4">Uncharacterized protein</fullName>
    </submittedName>
</protein>
<feature type="compositionally biased region" description="Basic and acidic residues" evidence="2">
    <location>
        <begin position="344"/>
        <end position="364"/>
    </location>
</feature>
<organism evidence="4 5">
    <name type="scientific">Ophiocordyceps polyrhachis-furcata BCC 54312</name>
    <dbReference type="NCBI Taxonomy" id="1330021"/>
    <lineage>
        <taxon>Eukaryota</taxon>
        <taxon>Fungi</taxon>
        <taxon>Dikarya</taxon>
        <taxon>Ascomycota</taxon>
        <taxon>Pezizomycotina</taxon>
        <taxon>Sordariomycetes</taxon>
        <taxon>Hypocreomycetidae</taxon>
        <taxon>Hypocreales</taxon>
        <taxon>Ophiocordycipitaceae</taxon>
        <taxon>Ophiocordyceps</taxon>
    </lineage>
</organism>
<evidence type="ECO:0000256" key="3">
    <source>
        <dbReference type="SAM" id="SignalP"/>
    </source>
</evidence>
<comment type="caution">
    <text evidence="4">The sequence shown here is derived from an EMBL/GenBank/DDBJ whole genome shotgun (WGS) entry which is preliminary data.</text>
</comment>
<feature type="region of interest" description="Disordered" evidence="2">
    <location>
        <begin position="33"/>
        <end position="110"/>
    </location>
</feature>
<feature type="compositionally biased region" description="Basic and acidic residues" evidence="2">
    <location>
        <begin position="52"/>
        <end position="81"/>
    </location>
</feature>
<sequence length="364" mass="41247">MKIESTLLNLIFLTGVFTAAVISKPKEELVRRQPILLPRAGGGRTQSSATRNTERERQRQEQQQREERERVRAQERNKEAAQKNAPAKGRADRQQQIKEAVESGARQRSLQEDLQAEVVATQKASGATKQKLTAAEKTEAIARTERLYKARIESLREERQKAETQVRDDFQRGVREKSMTDKEIREFRETLGAKLKATLEVLADLADEAHVNRKLKLEMSLFHGVGGRSGCFYRLLVSIANELFEPSFKQSLLPSRDRHGQKTRGLNPASDVRRHQQPTTHPIRQKSVDTKETMSGITDEAAIEGHDLIQRAEEEEEALHAHDHDNPNKEQKKSALGDSPTTADKTRGESSMLDKVKEALHMKK</sequence>
<evidence type="ECO:0000256" key="2">
    <source>
        <dbReference type="SAM" id="MobiDB-lite"/>
    </source>
</evidence>
<evidence type="ECO:0000313" key="5">
    <source>
        <dbReference type="Proteomes" id="UP000253664"/>
    </source>
</evidence>
<feature type="region of interest" description="Disordered" evidence="2">
    <location>
        <begin position="311"/>
        <end position="364"/>
    </location>
</feature>
<evidence type="ECO:0000313" key="4">
    <source>
        <dbReference type="EMBL" id="RCI13250.1"/>
    </source>
</evidence>
<dbReference type="AlphaFoldDB" id="A0A367LFQ1"/>
<keyword evidence="1" id="KW-0175">Coiled coil</keyword>
<feature type="region of interest" description="Disordered" evidence="2">
    <location>
        <begin position="253"/>
        <end position="293"/>
    </location>
</feature>
<feature type="signal peptide" evidence="3">
    <location>
        <begin position="1"/>
        <end position="19"/>
    </location>
</feature>
<feature type="compositionally biased region" description="Basic and acidic residues" evidence="2">
    <location>
        <begin position="89"/>
        <end position="101"/>
    </location>
</feature>
<dbReference type="OrthoDB" id="5211489at2759"/>
<keyword evidence="3" id="KW-0732">Signal</keyword>
<dbReference type="EMBL" id="LKCN02000007">
    <property type="protein sequence ID" value="RCI13250.1"/>
    <property type="molecule type" value="Genomic_DNA"/>
</dbReference>
<accession>A0A367LFQ1</accession>
<name>A0A367LFQ1_9HYPO</name>
<feature type="chain" id="PRO_5017033306" evidence="3">
    <location>
        <begin position="20"/>
        <end position="364"/>
    </location>
</feature>
<keyword evidence="5" id="KW-1185">Reference proteome</keyword>
<dbReference type="Proteomes" id="UP000253664">
    <property type="component" value="Unassembled WGS sequence"/>
</dbReference>
<gene>
    <name evidence="4" type="ORF">L249_0616</name>
</gene>